<sequence>MAGTPGNDSQNQFLALIHNFATEKSQGERRIVGLKKRVEELRSEAEVANAELEDAKRSKEIAEQELKGYEVELALSETSIQSLKSRIFLIQEEISTVGSDLEALKFLASYRLYFIETLSGYLPRCCFYKVHRAYRKFQETFSCNVHKGCSLDTLAEEGHKLAGEEPNGVALSALEDMMAHVISQTTTEEEEYLEEQNIQKQVTQKELIDRERNVSLIEVILKTLQELQDLSKYPY</sequence>
<dbReference type="EMBL" id="BTGU01000014">
    <property type="protein sequence ID" value="GMN42417.1"/>
    <property type="molecule type" value="Genomic_DNA"/>
</dbReference>
<name>A0AA88D5J7_FICCA</name>
<dbReference type="PANTHER" id="PTHR36001">
    <property type="entry name" value="CTAGE FAMILY PROTEIN-RELATED"/>
    <property type="match status" value="1"/>
</dbReference>
<feature type="coiled-coil region" evidence="1">
    <location>
        <begin position="24"/>
        <end position="79"/>
    </location>
</feature>
<proteinExistence type="predicted"/>
<evidence type="ECO:0000313" key="2">
    <source>
        <dbReference type="EMBL" id="GMN42417.1"/>
    </source>
</evidence>
<dbReference type="PANTHER" id="PTHR36001:SF2">
    <property type="entry name" value="CTAGE FAMILY PROTEIN-RELATED"/>
    <property type="match status" value="1"/>
</dbReference>
<comment type="caution">
    <text evidence="2">The sequence shown here is derived from an EMBL/GenBank/DDBJ whole genome shotgun (WGS) entry which is preliminary data.</text>
</comment>
<reference evidence="2" key="1">
    <citation type="submission" date="2023-07" db="EMBL/GenBank/DDBJ databases">
        <title>draft genome sequence of fig (Ficus carica).</title>
        <authorList>
            <person name="Takahashi T."/>
            <person name="Nishimura K."/>
        </authorList>
    </citation>
    <scope>NUCLEOTIDE SEQUENCE</scope>
</reference>
<dbReference type="SUPFAM" id="SSF57997">
    <property type="entry name" value="Tropomyosin"/>
    <property type="match status" value="1"/>
</dbReference>
<dbReference type="AlphaFoldDB" id="A0AA88D5J7"/>
<gene>
    <name evidence="2" type="ORF">TIFTF001_011633</name>
</gene>
<dbReference type="Gramene" id="FCD_00001633-RA">
    <property type="protein sequence ID" value="FCD_00001633-RA:cds"/>
    <property type="gene ID" value="FCD_00001633"/>
</dbReference>
<accession>A0AA88D5J7</accession>
<protein>
    <submittedName>
        <fullName evidence="2">Uncharacterized protein</fullName>
    </submittedName>
</protein>
<dbReference type="Proteomes" id="UP001187192">
    <property type="component" value="Unassembled WGS sequence"/>
</dbReference>
<keyword evidence="1" id="KW-0175">Coiled coil</keyword>
<dbReference type="InterPro" id="IPR053327">
    <property type="entry name" value="KIP"/>
</dbReference>
<evidence type="ECO:0000256" key="1">
    <source>
        <dbReference type="SAM" id="Coils"/>
    </source>
</evidence>
<keyword evidence="3" id="KW-1185">Reference proteome</keyword>
<evidence type="ECO:0000313" key="3">
    <source>
        <dbReference type="Proteomes" id="UP001187192"/>
    </source>
</evidence>
<organism evidence="2 3">
    <name type="scientific">Ficus carica</name>
    <name type="common">Common fig</name>
    <dbReference type="NCBI Taxonomy" id="3494"/>
    <lineage>
        <taxon>Eukaryota</taxon>
        <taxon>Viridiplantae</taxon>
        <taxon>Streptophyta</taxon>
        <taxon>Embryophyta</taxon>
        <taxon>Tracheophyta</taxon>
        <taxon>Spermatophyta</taxon>
        <taxon>Magnoliopsida</taxon>
        <taxon>eudicotyledons</taxon>
        <taxon>Gunneridae</taxon>
        <taxon>Pentapetalae</taxon>
        <taxon>rosids</taxon>
        <taxon>fabids</taxon>
        <taxon>Rosales</taxon>
        <taxon>Moraceae</taxon>
        <taxon>Ficeae</taxon>
        <taxon>Ficus</taxon>
    </lineage>
</organism>